<evidence type="ECO:0000313" key="3">
    <source>
        <dbReference type="EMBL" id="WXA41856.1"/>
    </source>
</evidence>
<reference evidence="2 5" key="1">
    <citation type="submission" date="2016-01" db="EMBL/GenBank/DDBJ databases">
        <authorList>
            <person name="Brown R."/>
        </authorList>
    </citation>
    <scope>NUCLEOTIDE SEQUENCE [LARGE SCALE GENOMIC DNA]</scope>
    <source>
        <strain evidence="2">Sporomusa sphaeroides DSM 2875</strain>
    </source>
</reference>
<dbReference type="Proteomes" id="UP000245702">
    <property type="component" value="Unassembled WGS sequence"/>
</dbReference>
<keyword evidence="3" id="KW-0614">Plasmid</keyword>
<evidence type="ECO:0000313" key="2">
    <source>
        <dbReference type="EMBL" id="CVK21556.1"/>
    </source>
</evidence>
<accession>A0A1U7MA31</accession>
<dbReference type="KEGG" id="ssph:SPSPH_046680"/>
<protein>
    <submittedName>
        <fullName evidence="3">Uncharacterized protein</fullName>
    </submittedName>
</protein>
<evidence type="ECO:0000313" key="4">
    <source>
        <dbReference type="Proteomes" id="UP000186950"/>
    </source>
</evidence>
<dbReference type="EMBL" id="CP146992">
    <property type="protein sequence ID" value="WXA41856.1"/>
    <property type="molecule type" value="Genomic_DNA"/>
</dbReference>
<evidence type="ECO:0000256" key="1">
    <source>
        <dbReference type="SAM" id="MobiDB-lite"/>
    </source>
</evidence>
<keyword evidence="5" id="KW-1185">Reference proteome</keyword>
<dbReference type="EMBL" id="FCOW01000038">
    <property type="protein sequence ID" value="CVK21556.1"/>
    <property type="molecule type" value="Genomic_DNA"/>
</dbReference>
<evidence type="ECO:0000313" key="5">
    <source>
        <dbReference type="Proteomes" id="UP000245702"/>
    </source>
</evidence>
<dbReference type="Proteomes" id="UP000186950">
    <property type="component" value="Plasmid pSSP59"/>
</dbReference>
<sequence>MSKLRESLNKSLEGLPQNTNAAVKAIVNRGAADDNSQPKNLQTEKNPVPKLSKPLKFSDTHKNASLLLRNDVIKNIDDLAEGAGKGFKTKLVNEALIRILKEYGIELPDYGG</sequence>
<name>A0A1U7MA31_9FIRM</name>
<gene>
    <name evidence="3" type="ORF">SPSPH_046680</name>
    <name evidence="2" type="ORF">SSPH_04248</name>
</gene>
<dbReference type="RefSeq" id="WP_075758142.1">
    <property type="nucleotide sequence ID" value="NZ_CP146992.1"/>
</dbReference>
<proteinExistence type="predicted"/>
<feature type="region of interest" description="Disordered" evidence="1">
    <location>
        <begin position="28"/>
        <end position="56"/>
    </location>
</feature>
<geneLocation type="plasmid" evidence="3 4">
    <name>pSSP59</name>
</geneLocation>
<feature type="compositionally biased region" description="Polar residues" evidence="1">
    <location>
        <begin position="34"/>
        <end position="45"/>
    </location>
</feature>
<dbReference type="AlphaFoldDB" id="A0A1U7MA31"/>
<reference evidence="3" key="2">
    <citation type="submission" date="2024-03" db="EMBL/GenBank/DDBJ databases">
        <title>Complete genome sequence of Sporomusa sphaeroides DSM 2875T isolated from mud of the Leine river and Sporomusa ovata DSM 2662T isolated from sugar beet leaf silage.</title>
        <authorList>
            <person name="Boeer T."/>
            <person name="Lueschen A."/>
            <person name="Daniel R."/>
            <person name="Poehlein A."/>
        </authorList>
    </citation>
    <scope>NUCLEOTIDE SEQUENCE</scope>
    <source>
        <strain evidence="3">DSM 2875</strain>
        <plasmid evidence="3">pSSP59</plasmid>
    </source>
</reference>
<organism evidence="3 4">
    <name type="scientific">Sporomusa sphaeroides DSM 2875</name>
    <dbReference type="NCBI Taxonomy" id="1337886"/>
    <lineage>
        <taxon>Bacteria</taxon>
        <taxon>Bacillati</taxon>
        <taxon>Bacillota</taxon>
        <taxon>Negativicutes</taxon>
        <taxon>Selenomonadales</taxon>
        <taxon>Sporomusaceae</taxon>
        <taxon>Sporomusa</taxon>
    </lineage>
</organism>